<gene>
    <name evidence="2" type="ORF">Tci_892816</name>
</gene>
<feature type="compositionally biased region" description="Pro residues" evidence="1">
    <location>
        <begin position="1"/>
        <end position="10"/>
    </location>
</feature>
<feature type="non-terminal residue" evidence="2">
    <location>
        <position position="108"/>
    </location>
</feature>
<protein>
    <submittedName>
        <fullName evidence="2">Squamosa promoter-binding-like protein 16</fullName>
    </submittedName>
</protein>
<accession>A0A699UEJ3</accession>
<evidence type="ECO:0000256" key="1">
    <source>
        <dbReference type="SAM" id="MobiDB-lite"/>
    </source>
</evidence>
<name>A0A699UEJ3_TANCI</name>
<dbReference type="EMBL" id="BKCJ011325226">
    <property type="protein sequence ID" value="GFD20847.1"/>
    <property type="molecule type" value="Genomic_DNA"/>
</dbReference>
<dbReference type="AlphaFoldDB" id="A0A699UEJ3"/>
<comment type="caution">
    <text evidence="2">The sequence shown here is derived from an EMBL/GenBank/DDBJ whole genome shotgun (WGS) entry which is preliminary data.</text>
</comment>
<evidence type="ECO:0000313" key="2">
    <source>
        <dbReference type="EMBL" id="GFD20847.1"/>
    </source>
</evidence>
<proteinExistence type="predicted"/>
<organism evidence="2">
    <name type="scientific">Tanacetum cinerariifolium</name>
    <name type="common">Dalmatian daisy</name>
    <name type="synonym">Chrysanthemum cinerariifolium</name>
    <dbReference type="NCBI Taxonomy" id="118510"/>
    <lineage>
        <taxon>Eukaryota</taxon>
        <taxon>Viridiplantae</taxon>
        <taxon>Streptophyta</taxon>
        <taxon>Embryophyta</taxon>
        <taxon>Tracheophyta</taxon>
        <taxon>Spermatophyta</taxon>
        <taxon>Magnoliopsida</taxon>
        <taxon>eudicotyledons</taxon>
        <taxon>Gunneridae</taxon>
        <taxon>Pentapetalae</taxon>
        <taxon>asterids</taxon>
        <taxon>campanulids</taxon>
        <taxon>Asterales</taxon>
        <taxon>Asteraceae</taxon>
        <taxon>Asteroideae</taxon>
        <taxon>Anthemideae</taxon>
        <taxon>Anthemidinae</taxon>
        <taxon>Tanacetum</taxon>
    </lineage>
</organism>
<sequence length="108" mass="11592">MNQGPSPPTPTARNDGDNHFNFLQNRPPPLSSATRALSLLSSSPQVHETQGIMPLVPSGIGQYGFVQEMHSEAMLTDSSGTTLQFQGMFNNDHDGSSSSGIKQQTLSF</sequence>
<reference evidence="2" key="1">
    <citation type="journal article" date="2019" name="Sci. Rep.">
        <title>Draft genome of Tanacetum cinerariifolium, the natural source of mosquito coil.</title>
        <authorList>
            <person name="Yamashiro T."/>
            <person name="Shiraishi A."/>
            <person name="Satake H."/>
            <person name="Nakayama K."/>
        </authorList>
    </citation>
    <scope>NUCLEOTIDE SEQUENCE</scope>
</reference>
<feature type="region of interest" description="Disordered" evidence="1">
    <location>
        <begin position="1"/>
        <end position="32"/>
    </location>
</feature>